<evidence type="ECO:0000313" key="1">
    <source>
        <dbReference type="EMBL" id="CAG8741892.1"/>
    </source>
</evidence>
<protein>
    <submittedName>
        <fullName evidence="1">10690_t:CDS:1</fullName>
    </submittedName>
</protein>
<dbReference type="EMBL" id="CAJVPQ010015186">
    <property type="protein sequence ID" value="CAG8741892.1"/>
    <property type="molecule type" value="Genomic_DNA"/>
</dbReference>
<dbReference type="OrthoDB" id="10656794at2759"/>
<feature type="non-terminal residue" evidence="1">
    <location>
        <position position="124"/>
    </location>
</feature>
<organism evidence="1 2">
    <name type="scientific">Funneliformis caledonium</name>
    <dbReference type="NCBI Taxonomy" id="1117310"/>
    <lineage>
        <taxon>Eukaryota</taxon>
        <taxon>Fungi</taxon>
        <taxon>Fungi incertae sedis</taxon>
        <taxon>Mucoromycota</taxon>
        <taxon>Glomeromycotina</taxon>
        <taxon>Glomeromycetes</taxon>
        <taxon>Glomerales</taxon>
        <taxon>Glomeraceae</taxon>
        <taxon>Funneliformis</taxon>
    </lineage>
</organism>
<dbReference type="Proteomes" id="UP000789570">
    <property type="component" value="Unassembled WGS sequence"/>
</dbReference>
<sequence>MKALITPKQFTKEDVKNLLDQYSEEECVMFDSASIAENIIEYTFVNNWKKFASVKLQRFIRKRLTYTYIIDFLSELLQSQIDVISTVLQYESATITKDENLKHILAEEMLVVIDDNLALMEEFY</sequence>
<reference evidence="1" key="1">
    <citation type="submission" date="2021-06" db="EMBL/GenBank/DDBJ databases">
        <authorList>
            <person name="Kallberg Y."/>
            <person name="Tangrot J."/>
            <person name="Rosling A."/>
        </authorList>
    </citation>
    <scope>NUCLEOTIDE SEQUENCE</scope>
    <source>
        <strain evidence="1">UK204</strain>
    </source>
</reference>
<gene>
    <name evidence="1" type="ORF">FCALED_LOCUS15683</name>
</gene>
<name>A0A9N9NIV0_9GLOM</name>
<comment type="caution">
    <text evidence="1">The sequence shown here is derived from an EMBL/GenBank/DDBJ whole genome shotgun (WGS) entry which is preliminary data.</text>
</comment>
<accession>A0A9N9NIV0</accession>
<proteinExistence type="predicted"/>
<evidence type="ECO:0000313" key="2">
    <source>
        <dbReference type="Proteomes" id="UP000789570"/>
    </source>
</evidence>
<dbReference type="AlphaFoldDB" id="A0A9N9NIV0"/>
<keyword evidence="2" id="KW-1185">Reference proteome</keyword>